<dbReference type="GO" id="GO:0046523">
    <property type="term" value="F:S-methyl-5-thioribose-1-phosphate isomerase activity"/>
    <property type="evidence" value="ECO:0007669"/>
    <property type="project" value="TreeGrafter"/>
</dbReference>
<evidence type="ECO:0000259" key="3">
    <source>
        <dbReference type="PROSITE" id="PS51462"/>
    </source>
</evidence>
<dbReference type="Gene3D" id="3.90.79.10">
    <property type="entry name" value="Nucleoside Triphosphate Pyrophosphohydrolase"/>
    <property type="match status" value="1"/>
</dbReference>
<name>A0AAD4KZ13_9EURO</name>
<dbReference type="EMBL" id="JAJTJA010000002">
    <property type="protein sequence ID" value="KAH8703244.1"/>
    <property type="molecule type" value="Genomic_DNA"/>
</dbReference>
<dbReference type="PANTHER" id="PTHR43475:SF3">
    <property type="entry name" value="TRANSLATION INITIATION FACTOR EIF-2B SUBUNIT FAMILY PROTEIN (AFU_ORTHOLOGUE AFUA_2G14290)"/>
    <property type="match status" value="1"/>
</dbReference>
<accession>A0AAD4KZ13</accession>
<dbReference type="SUPFAM" id="SSF55811">
    <property type="entry name" value="Nudix"/>
    <property type="match status" value="1"/>
</dbReference>
<dbReference type="PROSITE" id="PS51462">
    <property type="entry name" value="NUDIX"/>
    <property type="match status" value="1"/>
</dbReference>
<dbReference type="InterPro" id="IPR000086">
    <property type="entry name" value="NUDIX_hydrolase_dom"/>
</dbReference>
<dbReference type="Pfam" id="PF01008">
    <property type="entry name" value="IF-2B"/>
    <property type="match status" value="1"/>
</dbReference>
<evidence type="ECO:0000256" key="1">
    <source>
        <dbReference type="ARBA" id="ARBA00007251"/>
    </source>
</evidence>
<feature type="domain" description="Nudix hydrolase" evidence="3">
    <location>
        <begin position="16"/>
        <end position="177"/>
    </location>
</feature>
<gene>
    <name evidence="4" type="ORF">BGW36DRAFT_422813</name>
</gene>
<sequence length="583" mass="65634">MANTSAQTEQQIASLEKRSIVSSFLFKYPDIHSRAAEVALFHRSDKVRTYQHYLAPISGSIDRHTDASPLDAAWRELKEETSLTPDSAKLWRKGRPFTFQDYSVGREWTIYPFAFLLKLQTRTRRHTVDEECIAGDGETDGVVLDWEHSFHNWYDPDEVLSRLLEDGEEARVSGQKLVPRIADSLIQVYPEYELGPVAGRRLREGLQQLQDDHESGARELTTIALNIFRDVLNDVRPSDSDAVGTNWEEWWRKARLTAWHIWMNGRESMGAAIASALLTALAELEPLYRDLQPDGENVDRLIDALIEKRRAMTTALSQAFTVYVDDELWEYRDKTTLKIVSLSASSTIRESILQLLSALAEGRIHTVVAGGRIRTVELRVLESRPLFEGVSLASAIVSSYEKSRKDREHEVQLHVTIYTDASAALACTGVDMLLLGADRIAKDGAVSNKTGSLPAILAAKHVAPRSKVVVLSELDKVADPDYHPAVENSDVEEVMAAWRKTVREEALGVVEAGGGNVPGRGRVEVKNVYFEWVPPELIDAYITEEGIQGEENIRQRSQWIDKQIHRFFDDLTEASQSSMSCKY</sequence>
<reference evidence="4" key="1">
    <citation type="submission" date="2021-12" db="EMBL/GenBank/DDBJ databases">
        <title>Convergent genome expansion in fungi linked to evolution of root-endophyte symbiosis.</title>
        <authorList>
            <consortium name="DOE Joint Genome Institute"/>
            <person name="Ke Y.-H."/>
            <person name="Bonito G."/>
            <person name="Liao H.-L."/>
            <person name="Looney B."/>
            <person name="Rojas-Flechas A."/>
            <person name="Nash J."/>
            <person name="Hameed K."/>
            <person name="Schadt C."/>
            <person name="Martin F."/>
            <person name="Crous P.W."/>
            <person name="Miettinen O."/>
            <person name="Magnuson J.K."/>
            <person name="Labbe J."/>
            <person name="Jacobson D."/>
            <person name="Doktycz M.J."/>
            <person name="Veneault-Fourrey C."/>
            <person name="Kuo A."/>
            <person name="Mondo S."/>
            <person name="Calhoun S."/>
            <person name="Riley R."/>
            <person name="Ohm R."/>
            <person name="LaButti K."/>
            <person name="Andreopoulos B."/>
            <person name="Pangilinan J."/>
            <person name="Nolan M."/>
            <person name="Tritt A."/>
            <person name="Clum A."/>
            <person name="Lipzen A."/>
            <person name="Daum C."/>
            <person name="Barry K."/>
            <person name="Grigoriev I.V."/>
            <person name="Vilgalys R."/>
        </authorList>
    </citation>
    <scope>NUCLEOTIDE SEQUENCE</scope>
    <source>
        <strain evidence="4">PMI_201</strain>
    </source>
</reference>
<dbReference type="InterPro" id="IPR042529">
    <property type="entry name" value="IF_2B-like_C"/>
</dbReference>
<organism evidence="4 5">
    <name type="scientific">Talaromyces proteolyticus</name>
    <dbReference type="NCBI Taxonomy" id="1131652"/>
    <lineage>
        <taxon>Eukaryota</taxon>
        <taxon>Fungi</taxon>
        <taxon>Dikarya</taxon>
        <taxon>Ascomycota</taxon>
        <taxon>Pezizomycotina</taxon>
        <taxon>Eurotiomycetes</taxon>
        <taxon>Eurotiomycetidae</taxon>
        <taxon>Eurotiales</taxon>
        <taxon>Trichocomaceae</taxon>
        <taxon>Talaromyces</taxon>
        <taxon>Talaromyces sect. Bacilispori</taxon>
    </lineage>
</organism>
<protein>
    <recommendedName>
        <fullName evidence="3">Nudix hydrolase domain-containing protein</fullName>
    </recommendedName>
</protein>
<comment type="similarity">
    <text evidence="1 2">Belongs to the eIF-2B alpha/beta/delta subunits family.</text>
</comment>
<dbReference type="InterPro" id="IPR037171">
    <property type="entry name" value="NagB/RpiA_transferase-like"/>
</dbReference>
<comment type="caution">
    <text evidence="4">The sequence shown here is derived from an EMBL/GenBank/DDBJ whole genome shotgun (WGS) entry which is preliminary data.</text>
</comment>
<dbReference type="InterPro" id="IPR015797">
    <property type="entry name" value="NUDIX_hydrolase-like_dom_sf"/>
</dbReference>
<dbReference type="GO" id="GO:0019509">
    <property type="term" value="P:L-methionine salvage from methylthioadenosine"/>
    <property type="evidence" value="ECO:0007669"/>
    <property type="project" value="TreeGrafter"/>
</dbReference>
<dbReference type="PANTHER" id="PTHR43475">
    <property type="entry name" value="METHYLTHIORIBOSE-1-PHOSPHATE ISOMERASE"/>
    <property type="match status" value="1"/>
</dbReference>
<evidence type="ECO:0000313" key="5">
    <source>
        <dbReference type="Proteomes" id="UP001201262"/>
    </source>
</evidence>
<dbReference type="SUPFAM" id="SSF100950">
    <property type="entry name" value="NagB/RpiA/CoA transferase-like"/>
    <property type="match status" value="1"/>
</dbReference>
<keyword evidence="5" id="KW-1185">Reference proteome</keyword>
<dbReference type="AlphaFoldDB" id="A0AAD4KZ13"/>
<evidence type="ECO:0000313" key="4">
    <source>
        <dbReference type="EMBL" id="KAH8703244.1"/>
    </source>
</evidence>
<dbReference type="Proteomes" id="UP001201262">
    <property type="component" value="Unassembled WGS sequence"/>
</dbReference>
<dbReference type="GeneID" id="70250045"/>
<dbReference type="Gene3D" id="3.40.50.10470">
    <property type="entry name" value="Translation initiation factor eif-2b, domain 2"/>
    <property type="match status" value="1"/>
</dbReference>
<proteinExistence type="inferred from homology"/>
<evidence type="ECO:0000256" key="2">
    <source>
        <dbReference type="RuleBase" id="RU003814"/>
    </source>
</evidence>
<dbReference type="InterPro" id="IPR000649">
    <property type="entry name" value="IF-2B-related"/>
</dbReference>
<dbReference type="RefSeq" id="XP_046076262.1">
    <property type="nucleotide sequence ID" value="XM_046219758.1"/>
</dbReference>